<proteinExistence type="predicted"/>
<name>A0A0F9SC23_9ZZZZ</name>
<dbReference type="InterPro" id="IPR002711">
    <property type="entry name" value="HNH"/>
</dbReference>
<dbReference type="AlphaFoldDB" id="A0A0F9SC23"/>
<comment type="caution">
    <text evidence="2">The sequence shown here is derived from an EMBL/GenBank/DDBJ whole genome shotgun (WGS) entry which is preliminary data.</text>
</comment>
<sequence>MDVFNMNENKNKYILVEEFSILLKKIPEKYNSLRSALVLIYEQGYKINEALNESRFNKNIRTAERIVRKYSNNLICMSDLRRSYLFSNPHKISYFNPRKLIRDRISPRLRWRILCRDGFRCLACGRSSKEIILHIDHKIPSSLGGETNIENLRALCGGCNMGRGTLMLEVEDRN</sequence>
<dbReference type="GO" id="GO:0008270">
    <property type="term" value="F:zinc ion binding"/>
    <property type="evidence" value="ECO:0007669"/>
    <property type="project" value="InterPro"/>
</dbReference>
<accession>A0A0F9SC23</accession>
<protein>
    <recommendedName>
        <fullName evidence="1">HNH nuclease domain-containing protein</fullName>
    </recommendedName>
</protein>
<dbReference type="Gene3D" id="1.10.30.50">
    <property type="match status" value="1"/>
</dbReference>
<gene>
    <name evidence="2" type="ORF">LCGC14_0538100</name>
</gene>
<evidence type="ECO:0000313" key="2">
    <source>
        <dbReference type="EMBL" id="KKN59812.1"/>
    </source>
</evidence>
<dbReference type="InterPro" id="IPR003615">
    <property type="entry name" value="HNH_nuc"/>
</dbReference>
<organism evidence="2">
    <name type="scientific">marine sediment metagenome</name>
    <dbReference type="NCBI Taxonomy" id="412755"/>
    <lineage>
        <taxon>unclassified sequences</taxon>
        <taxon>metagenomes</taxon>
        <taxon>ecological metagenomes</taxon>
    </lineage>
</organism>
<dbReference type="CDD" id="cd00085">
    <property type="entry name" value="HNHc"/>
    <property type="match status" value="1"/>
</dbReference>
<dbReference type="GO" id="GO:0003676">
    <property type="term" value="F:nucleic acid binding"/>
    <property type="evidence" value="ECO:0007669"/>
    <property type="project" value="InterPro"/>
</dbReference>
<dbReference type="SMART" id="SM00507">
    <property type="entry name" value="HNHc"/>
    <property type="match status" value="1"/>
</dbReference>
<evidence type="ECO:0000259" key="1">
    <source>
        <dbReference type="SMART" id="SM00507"/>
    </source>
</evidence>
<dbReference type="EMBL" id="LAZR01000714">
    <property type="protein sequence ID" value="KKN59812.1"/>
    <property type="molecule type" value="Genomic_DNA"/>
</dbReference>
<feature type="domain" description="HNH nuclease" evidence="1">
    <location>
        <begin position="109"/>
        <end position="161"/>
    </location>
</feature>
<reference evidence="2" key="1">
    <citation type="journal article" date="2015" name="Nature">
        <title>Complex archaea that bridge the gap between prokaryotes and eukaryotes.</title>
        <authorList>
            <person name="Spang A."/>
            <person name="Saw J.H."/>
            <person name="Jorgensen S.L."/>
            <person name="Zaremba-Niedzwiedzka K."/>
            <person name="Martijn J."/>
            <person name="Lind A.E."/>
            <person name="van Eijk R."/>
            <person name="Schleper C."/>
            <person name="Guy L."/>
            <person name="Ettema T.J."/>
        </authorList>
    </citation>
    <scope>NUCLEOTIDE SEQUENCE</scope>
</reference>
<dbReference type="Pfam" id="PF01844">
    <property type="entry name" value="HNH"/>
    <property type="match status" value="1"/>
</dbReference>
<dbReference type="GO" id="GO:0004519">
    <property type="term" value="F:endonuclease activity"/>
    <property type="evidence" value="ECO:0007669"/>
    <property type="project" value="InterPro"/>
</dbReference>